<gene>
    <name evidence="1" type="ORF">RM479_16575</name>
</gene>
<evidence type="ECO:0000313" key="1">
    <source>
        <dbReference type="EMBL" id="MDT0330028.1"/>
    </source>
</evidence>
<name>A0ABU2MBS3_9ACTN</name>
<dbReference type="RefSeq" id="WP_311512621.1">
    <property type="nucleotide sequence ID" value="NZ_JAVREP010000010.1"/>
</dbReference>
<dbReference type="Pfam" id="PF04250">
    <property type="entry name" value="DUF429"/>
    <property type="match status" value="1"/>
</dbReference>
<accession>A0ABU2MBS3</accession>
<dbReference type="EMBL" id="JAVREP010000010">
    <property type="protein sequence ID" value="MDT0330028.1"/>
    <property type="molecule type" value="Genomic_DNA"/>
</dbReference>
<sequence>MDVVGIDGCPKGWVAVRLVDGRFDGARFCPTLAEATSMAGTVAVDIPLGLLDHGWRECDGLVSALLKGHASSVFRIPPRRVVEADGYEAANTLCSELTGKGLSRQSHALFPRILEADALREAGVPELHEVHPELSFRVMAGRPLRWSKKTWNGQAERRRLLDSAGILPPDDLAEAGSVPVVDVLDATAAAWSAHRVATGAAQCHPDPPQLDGAGGPVAIRC</sequence>
<proteinExistence type="predicted"/>
<reference evidence="2" key="1">
    <citation type="submission" date="2023-07" db="EMBL/GenBank/DDBJ databases">
        <title>30 novel species of actinomycetes from the DSMZ collection.</title>
        <authorList>
            <person name="Nouioui I."/>
        </authorList>
    </citation>
    <scope>NUCLEOTIDE SEQUENCE [LARGE SCALE GENOMIC DNA]</scope>
    <source>
        <strain evidence="2">DSM 44743</strain>
    </source>
</reference>
<organism evidence="1 2">
    <name type="scientific">Nocardiopsis lambiniae</name>
    <dbReference type="NCBI Taxonomy" id="3075539"/>
    <lineage>
        <taxon>Bacteria</taxon>
        <taxon>Bacillati</taxon>
        <taxon>Actinomycetota</taxon>
        <taxon>Actinomycetes</taxon>
        <taxon>Streptosporangiales</taxon>
        <taxon>Nocardiopsidaceae</taxon>
        <taxon>Nocardiopsis</taxon>
    </lineage>
</organism>
<evidence type="ECO:0000313" key="2">
    <source>
        <dbReference type="Proteomes" id="UP001183390"/>
    </source>
</evidence>
<dbReference type="InterPro" id="IPR007362">
    <property type="entry name" value="DUF429"/>
</dbReference>
<dbReference type="Proteomes" id="UP001183390">
    <property type="component" value="Unassembled WGS sequence"/>
</dbReference>
<comment type="caution">
    <text evidence="1">The sequence shown here is derived from an EMBL/GenBank/DDBJ whole genome shotgun (WGS) entry which is preliminary data.</text>
</comment>
<keyword evidence="2" id="KW-1185">Reference proteome</keyword>
<protein>
    <submittedName>
        <fullName evidence="1">DUF429 domain-containing protein</fullName>
    </submittedName>
</protein>